<evidence type="ECO:0000313" key="2">
    <source>
        <dbReference type="Proteomes" id="UP000828048"/>
    </source>
</evidence>
<accession>A0ACB7XUE9</accession>
<evidence type="ECO:0000313" key="1">
    <source>
        <dbReference type="EMBL" id="KAH7844678.1"/>
    </source>
</evidence>
<protein>
    <submittedName>
        <fullName evidence="1">Uncharacterized protein</fullName>
    </submittedName>
</protein>
<keyword evidence="2" id="KW-1185">Reference proteome</keyword>
<dbReference type="Proteomes" id="UP000828048">
    <property type="component" value="Chromosome 1"/>
</dbReference>
<gene>
    <name evidence="1" type="ORF">Vadar_030535</name>
</gene>
<sequence>MGYLSGTTKEPKVEDTLHPQWELENSTVMSWLLNSMELELSNGYLFMDTAKEIWDAVSQTYSQKGNMAQIYDLKCRIHNSKQRESSVAAYFHSLRSMWQELDFYQAIDMDSPADALKLKKLIEQERIIEFLAGLNGEYDPIIVQILGKEHLPSLHEGERVDEDKSLGPPSLSLPIIPSIQEQEMDKDLELQQEICVEESSRPLKVYSRRQKDVTGTPLLPRQSDSSDSGNPSSPSILEPVDVIHREKVEQLLLERQTNHSIICDNLKKVYPKGMETLRNLQRGGCHLLCLKGSALFDSENASTTGVHRLNLVEKLLSLIDTSRLRHATIDSKMGQSDCRFQYKQWELMHVWVVDTQRNSSTRCFLENSNPDWVKTEQNYEHSPQH</sequence>
<organism evidence="1 2">
    <name type="scientific">Vaccinium darrowii</name>
    <dbReference type="NCBI Taxonomy" id="229202"/>
    <lineage>
        <taxon>Eukaryota</taxon>
        <taxon>Viridiplantae</taxon>
        <taxon>Streptophyta</taxon>
        <taxon>Embryophyta</taxon>
        <taxon>Tracheophyta</taxon>
        <taxon>Spermatophyta</taxon>
        <taxon>Magnoliopsida</taxon>
        <taxon>eudicotyledons</taxon>
        <taxon>Gunneridae</taxon>
        <taxon>Pentapetalae</taxon>
        <taxon>asterids</taxon>
        <taxon>Ericales</taxon>
        <taxon>Ericaceae</taxon>
        <taxon>Vaccinioideae</taxon>
        <taxon>Vaccinieae</taxon>
        <taxon>Vaccinium</taxon>
    </lineage>
</organism>
<name>A0ACB7XUE9_9ERIC</name>
<dbReference type="EMBL" id="CM037151">
    <property type="protein sequence ID" value="KAH7844678.1"/>
    <property type="molecule type" value="Genomic_DNA"/>
</dbReference>
<reference evidence="1 2" key="1">
    <citation type="journal article" date="2021" name="Hortic Res">
        <title>High-quality reference genome and annotation aids understanding of berry development for evergreen blueberry (Vaccinium darrowii).</title>
        <authorList>
            <person name="Yu J."/>
            <person name="Hulse-Kemp A.M."/>
            <person name="Babiker E."/>
            <person name="Staton M."/>
        </authorList>
    </citation>
    <scope>NUCLEOTIDE SEQUENCE [LARGE SCALE GENOMIC DNA]</scope>
    <source>
        <strain evidence="2">cv. NJ 8807/NJ 8810</strain>
        <tissue evidence="1">Young leaf</tissue>
    </source>
</reference>
<comment type="caution">
    <text evidence="1">The sequence shown here is derived from an EMBL/GenBank/DDBJ whole genome shotgun (WGS) entry which is preliminary data.</text>
</comment>
<proteinExistence type="predicted"/>